<protein>
    <submittedName>
        <fullName evidence="2">Putative secreted protein</fullName>
    </submittedName>
</protein>
<sequence length="84" mass="8863">MRFEVPGHAELLAAVLAAVLPDWCITTADHCWSRTRTGKTAYSYASAAAAAPTATSDTGTTGGSRTGAQHFRSLAVLEVLHLLY</sequence>
<proteinExistence type="predicted"/>
<accession>A0A2M4D836</accession>
<reference evidence="2" key="1">
    <citation type="submission" date="2018-01" db="EMBL/GenBank/DDBJ databases">
        <title>An insight into the sialome of Amazonian anophelines.</title>
        <authorList>
            <person name="Ribeiro J.M."/>
            <person name="Scarpassa V."/>
            <person name="Calvo E."/>
        </authorList>
    </citation>
    <scope>NUCLEOTIDE SEQUENCE</scope>
</reference>
<organism evidence="2">
    <name type="scientific">Anopheles darlingi</name>
    <name type="common">Mosquito</name>
    <dbReference type="NCBI Taxonomy" id="43151"/>
    <lineage>
        <taxon>Eukaryota</taxon>
        <taxon>Metazoa</taxon>
        <taxon>Ecdysozoa</taxon>
        <taxon>Arthropoda</taxon>
        <taxon>Hexapoda</taxon>
        <taxon>Insecta</taxon>
        <taxon>Pterygota</taxon>
        <taxon>Neoptera</taxon>
        <taxon>Endopterygota</taxon>
        <taxon>Diptera</taxon>
        <taxon>Nematocera</taxon>
        <taxon>Culicoidea</taxon>
        <taxon>Culicidae</taxon>
        <taxon>Anophelinae</taxon>
        <taxon>Anopheles</taxon>
    </lineage>
</organism>
<name>A0A2M4D836_ANODA</name>
<dbReference type="EMBL" id="GGFL01009538">
    <property type="protein sequence ID" value="MBW73716.1"/>
    <property type="molecule type" value="Transcribed_RNA"/>
</dbReference>
<dbReference type="AlphaFoldDB" id="A0A2M4D836"/>
<evidence type="ECO:0000256" key="1">
    <source>
        <dbReference type="SAM" id="SignalP"/>
    </source>
</evidence>
<keyword evidence="1" id="KW-0732">Signal</keyword>
<feature type="signal peptide" evidence="1">
    <location>
        <begin position="1"/>
        <end position="28"/>
    </location>
</feature>
<feature type="chain" id="PRO_5014610810" evidence="1">
    <location>
        <begin position="29"/>
        <end position="84"/>
    </location>
</feature>
<evidence type="ECO:0000313" key="2">
    <source>
        <dbReference type="EMBL" id="MBW73716.1"/>
    </source>
</evidence>